<dbReference type="SUPFAM" id="SSF51735">
    <property type="entry name" value="NAD(P)-binding Rossmann-fold domains"/>
    <property type="match status" value="1"/>
</dbReference>
<dbReference type="GO" id="GO:0031177">
    <property type="term" value="F:phosphopantetheine binding"/>
    <property type="evidence" value="ECO:0007669"/>
    <property type="project" value="InterPro"/>
</dbReference>
<evidence type="ECO:0000313" key="8">
    <source>
        <dbReference type="Proteomes" id="UP000243081"/>
    </source>
</evidence>
<gene>
    <name evidence="7" type="ORF">LLEC1_07428</name>
</gene>
<dbReference type="Pfam" id="PF23297">
    <property type="entry name" value="ACP_SdgA_C"/>
    <property type="match status" value="1"/>
</dbReference>
<dbReference type="PANTHER" id="PTHR43775">
    <property type="entry name" value="FATTY ACID SYNTHASE"/>
    <property type="match status" value="1"/>
</dbReference>
<dbReference type="GO" id="GO:0004312">
    <property type="term" value="F:fatty acid synthase activity"/>
    <property type="evidence" value="ECO:0007669"/>
    <property type="project" value="TreeGrafter"/>
</dbReference>
<evidence type="ECO:0000256" key="4">
    <source>
        <dbReference type="ARBA" id="ARBA00023268"/>
    </source>
</evidence>
<dbReference type="OMA" id="HRRANGM"/>
<keyword evidence="1" id="KW-0596">Phosphopantetheine</keyword>
<sequence>MNRRVRRRGSKVVVEVLPSSLVRVARARPLLSNHDWSDADASYVVAGGMGDLGRRLLLLMARRGAMHLVTLSRRVVTPEDRDAFQTQLELVRPGCRLVCLPCDVTLERSVQAAAAALERLGLPAVRGVVQCAVLLQDHTLETMTFDDFHAVTAAKVYGTLALEKAFSSPRLRFFLMLSSAVNITGASGQANYNAGNAVQDALAHGRERGFVSLNVGWIEGAVNTANDKTKLQGLWRTGLQPVLPEELSSFFDHVLGEATSDDSPLRQAVIGFNAASLAHTSASNSNVQSPLFAHARGFGSGAVAEQPSTATLGRLQQSLDEIAQSSSPEAAVDYICTAIASQLASLIAVDGAQVVNHGSGSILELGLDSLVAIELRNGISRQFRAPLQTSEILTDQTLRQLVQKVAARSLLLTGKLDGAGVGTNAAKQGAISHQIGFNAAETATTVFNGDAANRKPEAIAVFRDRIADRQLGAGTVSATPIPRTLPPLPILPLEQTLQLFEESRRAINTADNQRATRAAVHDLLHGAGPQLHDRLV</sequence>
<dbReference type="PANTHER" id="PTHR43775:SF22">
    <property type="entry name" value="SYNTHASE, PUTATIVE (JCVI)-RELATED"/>
    <property type="match status" value="1"/>
</dbReference>
<keyword evidence="2" id="KW-0597">Phosphoprotein</keyword>
<dbReference type="Gene3D" id="1.10.275.20">
    <property type="entry name" value="Choline/Carnitine o-acyltransferase"/>
    <property type="match status" value="1"/>
</dbReference>
<dbReference type="AlphaFoldDB" id="A0A179I1I5"/>
<organism evidence="7 8">
    <name type="scientific">Cordyceps confragosa</name>
    <name type="common">Lecanicillium lecanii</name>
    <dbReference type="NCBI Taxonomy" id="2714763"/>
    <lineage>
        <taxon>Eukaryota</taxon>
        <taxon>Fungi</taxon>
        <taxon>Dikarya</taxon>
        <taxon>Ascomycota</taxon>
        <taxon>Pezizomycotina</taxon>
        <taxon>Sordariomycetes</taxon>
        <taxon>Hypocreomycetidae</taxon>
        <taxon>Hypocreales</taxon>
        <taxon>Cordycipitaceae</taxon>
        <taxon>Akanthomyces</taxon>
    </lineage>
</organism>
<dbReference type="OrthoDB" id="329835at2759"/>
<dbReference type="GO" id="GO:0044550">
    <property type="term" value="P:secondary metabolite biosynthetic process"/>
    <property type="evidence" value="ECO:0007669"/>
    <property type="project" value="TreeGrafter"/>
</dbReference>
<name>A0A179I1I5_CORDF</name>
<dbReference type="InterPro" id="IPR009081">
    <property type="entry name" value="PP-bd_ACP"/>
</dbReference>
<dbReference type="Pfam" id="PF08659">
    <property type="entry name" value="KR"/>
    <property type="match status" value="1"/>
</dbReference>
<feature type="domain" description="Carrier" evidence="6">
    <location>
        <begin position="329"/>
        <end position="409"/>
    </location>
</feature>
<dbReference type="SMART" id="SM00823">
    <property type="entry name" value="PKS_PP"/>
    <property type="match status" value="1"/>
</dbReference>
<evidence type="ECO:0000259" key="6">
    <source>
        <dbReference type="PROSITE" id="PS50075"/>
    </source>
</evidence>
<dbReference type="InterPro" id="IPR006162">
    <property type="entry name" value="Ppantetheine_attach_site"/>
</dbReference>
<dbReference type="InterPro" id="IPR013968">
    <property type="entry name" value="PKS_KR"/>
</dbReference>
<proteinExistence type="predicted"/>
<dbReference type="PROSITE" id="PS50075">
    <property type="entry name" value="CARRIER"/>
    <property type="match status" value="1"/>
</dbReference>
<dbReference type="EMBL" id="LUKN01004090">
    <property type="protein sequence ID" value="OAQ96586.1"/>
    <property type="molecule type" value="Genomic_DNA"/>
</dbReference>
<dbReference type="InterPro" id="IPR036291">
    <property type="entry name" value="NAD(P)-bd_dom_sf"/>
</dbReference>
<evidence type="ECO:0000256" key="5">
    <source>
        <dbReference type="ARBA" id="ARBA00023315"/>
    </source>
</evidence>
<comment type="caution">
    <text evidence="7">The sequence shown here is derived from an EMBL/GenBank/DDBJ whole genome shotgun (WGS) entry which is preliminary data.</text>
</comment>
<dbReference type="Gene3D" id="3.40.50.720">
    <property type="entry name" value="NAD(P)-binding Rossmann-like Domain"/>
    <property type="match status" value="1"/>
</dbReference>
<dbReference type="Proteomes" id="UP000243081">
    <property type="component" value="Unassembled WGS sequence"/>
</dbReference>
<dbReference type="PROSITE" id="PS00012">
    <property type="entry name" value="PHOSPHOPANTETHEINE"/>
    <property type="match status" value="1"/>
</dbReference>
<protein>
    <recommendedName>
        <fullName evidence="6">Carrier domain-containing protein</fullName>
    </recommendedName>
</protein>
<evidence type="ECO:0000313" key="7">
    <source>
        <dbReference type="EMBL" id="OAQ96586.1"/>
    </source>
</evidence>
<keyword evidence="5" id="KW-0012">Acyltransferase</keyword>
<dbReference type="GO" id="GO:0006633">
    <property type="term" value="P:fatty acid biosynthetic process"/>
    <property type="evidence" value="ECO:0007669"/>
    <property type="project" value="TreeGrafter"/>
</dbReference>
<accession>A0A179I1I5</accession>
<dbReference type="InterPro" id="IPR050091">
    <property type="entry name" value="PKS_NRPS_Biosynth_Enz"/>
</dbReference>
<dbReference type="SUPFAM" id="SSF52777">
    <property type="entry name" value="CoA-dependent acyltransferases"/>
    <property type="match status" value="1"/>
</dbReference>
<reference evidence="7 8" key="1">
    <citation type="submission" date="2016-03" db="EMBL/GenBank/DDBJ databases">
        <title>Fine-scale spatial genetic structure of a fungal parasite of coffee scale insects.</title>
        <authorList>
            <person name="Jackson D."/>
            <person name="Zemenick K.A."/>
            <person name="Malloure B."/>
            <person name="Quandt C.A."/>
            <person name="James T.Y."/>
        </authorList>
    </citation>
    <scope>NUCLEOTIDE SEQUENCE [LARGE SCALE GENOMIC DNA]</scope>
    <source>
        <strain evidence="7 8">UM487</strain>
    </source>
</reference>
<dbReference type="InterPro" id="IPR042572">
    <property type="entry name" value="Carn_acyl_trans_N"/>
</dbReference>
<feature type="non-terminal residue" evidence="7">
    <location>
        <position position="536"/>
    </location>
</feature>
<dbReference type="Gene3D" id="1.10.1200.10">
    <property type="entry name" value="ACP-like"/>
    <property type="match status" value="1"/>
</dbReference>
<evidence type="ECO:0000256" key="2">
    <source>
        <dbReference type="ARBA" id="ARBA00022553"/>
    </source>
</evidence>
<evidence type="ECO:0000256" key="1">
    <source>
        <dbReference type="ARBA" id="ARBA00022450"/>
    </source>
</evidence>
<dbReference type="SMART" id="SM00822">
    <property type="entry name" value="PKS_KR"/>
    <property type="match status" value="1"/>
</dbReference>
<dbReference type="InterPro" id="IPR020806">
    <property type="entry name" value="PKS_PP-bd"/>
</dbReference>
<dbReference type="InterPro" id="IPR036736">
    <property type="entry name" value="ACP-like_sf"/>
</dbReference>
<keyword evidence="4" id="KW-0511">Multifunctional enzyme</keyword>
<dbReference type="InterPro" id="IPR057326">
    <property type="entry name" value="KR_dom"/>
</dbReference>
<evidence type="ECO:0000256" key="3">
    <source>
        <dbReference type="ARBA" id="ARBA00023002"/>
    </source>
</evidence>
<keyword evidence="3" id="KW-0560">Oxidoreductase</keyword>
<dbReference type="GO" id="GO:0016491">
    <property type="term" value="F:oxidoreductase activity"/>
    <property type="evidence" value="ECO:0007669"/>
    <property type="project" value="UniProtKB-KW"/>
</dbReference>
<dbReference type="SUPFAM" id="SSF47336">
    <property type="entry name" value="ACP-like"/>
    <property type="match status" value="1"/>
</dbReference>
<keyword evidence="5" id="KW-0808">Transferase</keyword>
<keyword evidence="8" id="KW-1185">Reference proteome</keyword>